<dbReference type="RefSeq" id="WP_127765861.1">
    <property type="nucleotide sequence ID" value="NZ_SADE01000002.1"/>
</dbReference>
<feature type="transmembrane region" description="Helical" evidence="6">
    <location>
        <begin position="39"/>
        <end position="59"/>
    </location>
</feature>
<feature type="transmembrane region" description="Helical" evidence="6">
    <location>
        <begin position="115"/>
        <end position="140"/>
    </location>
</feature>
<sequence length="210" mass="22241">MSLETWIAYAVATEILLIIPGPTVLLVIGYALTRGRGPALWAVVGSCLGMTCAFAVTFAGLGAVLAASATVFTVMKWVGAAYLVYLGVQMWRAKADTMLKVEGVPGEKPRQRSTFLHGFITTILNPKVVVFLVAFVPQFMNPAAPALPQAIIMTATFVTLAFLSDGAYAVFASKARQSLMGERTVKWVQRTGGSLLIGAGLLTAATKRVG</sequence>
<feature type="transmembrane region" description="Helical" evidence="6">
    <location>
        <begin position="146"/>
        <end position="171"/>
    </location>
</feature>
<dbReference type="EMBL" id="SADE01000002">
    <property type="protein sequence ID" value="RVU36385.1"/>
    <property type="molecule type" value="Genomic_DNA"/>
</dbReference>
<evidence type="ECO:0000313" key="7">
    <source>
        <dbReference type="EMBL" id="RVU36385.1"/>
    </source>
</evidence>
<comment type="subcellular location">
    <subcellularLocation>
        <location evidence="1">Cell membrane</location>
        <topology evidence="1">Multi-pass membrane protein</topology>
    </subcellularLocation>
</comment>
<gene>
    <name evidence="7" type="ORF">EOI86_14355</name>
</gene>
<dbReference type="OrthoDB" id="9804822at2"/>
<reference evidence="8" key="1">
    <citation type="submission" date="2019-01" db="EMBL/GenBank/DDBJ databases">
        <title>Gri0909 isolated from a small marine red alga.</title>
        <authorList>
            <person name="Kim J."/>
            <person name="Jeong S.E."/>
            <person name="Jeon C.O."/>
        </authorList>
    </citation>
    <scope>NUCLEOTIDE SEQUENCE [LARGE SCALE GENOMIC DNA]</scope>
    <source>
        <strain evidence="8">Gri0909</strain>
    </source>
</reference>
<evidence type="ECO:0000256" key="2">
    <source>
        <dbReference type="ARBA" id="ARBA00022475"/>
    </source>
</evidence>
<dbReference type="InterPro" id="IPR001123">
    <property type="entry name" value="LeuE-type"/>
</dbReference>
<evidence type="ECO:0000256" key="3">
    <source>
        <dbReference type="ARBA" id="ARBA00022692"/>
    </source>
</evidence>
<feature type="transmembrane region" description="Helical" evidence="6">
    <location>
        <begin position="65"/>
        <end position="88"/>
    </location>
</feature>
<organism evidence="7 8">
    <name type="scientific">Hwanghaeella grinnelliae</name>
    <dbReference type="NCBI Taxonomy" id="2500179"/>
    <lineage>
        <taxon>Bacteria</taxon>
        <taxon>Pseudomonadati</taxon>
        <taxon>Pseudomonadota</taxon>
        <taxon>Alphaproteobacteria</taxon>
        <taxon>Rhodospirillales</taxon>
        <taxon>Rhodospirillaceae</taxon>
        <taxon>Hwanghaeella</taxon>
    </lineage>
</organism>
<dbReference type="GO" id="GO:0015171">
    <property type="term" value="F:amino acid transmembrane transporter activity"/>
    <property type="evidence" value="ECO:0007669"/>
    <property type="project" value="TreeGrafter"/>
</dbReference>
<dbReference type="PANTHER" id="PTHR30086:SF20">
    <property type="entry name" value="ARGININE EXPORTER PROTEIN ARGO-RELATED"/>
    <property type="match status" value="1"/>
</dbReference>
<evidence type="ECO:0000256" key="5">
    <source>
        <dbReference type="ARBA" id="ARBA00023136"/>
    </source>
</evidence>
<dbReference type="Pfam" id="PF01810">
    <property type="entry name" value="LysE"/>
    <property type="match status" value="1"/>
</dbReference>
<feature type="transmembrane region" description="Helical" evidence="6">
    <location>
        <begin position="6"/>
        <end position="32"/>
    </location>
</feature>
<proteinExistence type="predicted"/>
<dbReference type="Proteomes" id="UP000287447">
    <property type="component" value="Unassembled WGS sequence"/>
</dbReference>
<dbReference type="PANTHER" id="PTHR30086">
    <property type="entry name" value="ARGININE EXPORTER PROTEIN ARGO"/>
    <property type="match status" value="1"/>
</dbReference>
<dbReference type="AlphaFoldDB" id="A0A437QPH3"/>
<accession>A0A437QPH3</accession>
<evidence type="ECO:0000256" key="4">
    <source>
        <dbReference type="ARBA" id="ARBA00022989"/>
    </source>
</evidence>
<keyword evidence="5 6" id="KW-0472">Membrane</keyword>
<name>A0A437QPH3_9PROT</name>
<keyword evidence="4 6" id="KW-1133">Transmembrane helix</keyword>
<dbReference type="PIRSF" id="PIRSF006324">
    <property type="entry name" value="LeuE"/>
    <property type="match status" value="1"/>
</dbReference>
<comment type="caution">
    <text evidence="7">The sequence shown here is derived from an EMBL/GenBank/DDBJ whole genome shotgun (WGS) entry which is preliminary data.</text>
</comment>
<evidence type="ECO:0000256" key="1">
    <source>
        <dbReference type="ARBA" id="ARBA00004651"/>
    </source>
</evidence>
<evidence type="ECO:0000313" key="8">
    <source>
        <dbReference type="Proteomes" id="UP000287447"/>
    </source>
</evidence>
<keyword evidence="2" id="KW-1003">Cell membrane</keyword>
<protein>
    <submittedName>
        <fullName evidence="7">LysE family translocator</fullName>
    </submittedName>
</protein>
<dbReference type="GO" id="GO:0005886">
    <property type="term" value="C:plasma membrane"/>
    <property type="evidence" value="ECO:0007669"/>
    <property type="project" value="UniProtKB-SubCell"/>
</dbReference>
<keyword evidence="3 6" id="KW-0812">Transmembrane</keyword>
<keyword evidence="8" id="KW-1185">Reference proteome</keyword>
<evidence type="ECO:0000256" key="6">
    <source>
        <dbReference type="SAM" id="Phobius"/>
    </source>
</evidence>